<protein>
    <submittedName>
        <fullName evidence="2">Uncharacterized protein</fullName>
    </submittedName>
</protein>
<organism evidence="2 3">
    <name type="scientific">Nyssa sinensis</name>
    <dbReference type="NCBI Taxonomy" id="561372"/>
    <lineage>
        <taxon>Eukaryota</taxon>
        <taxon>Viridiplantae</taxon>
        <taxon>Streptophyta</taxon>
        <taxon>Embryophyta</taxon>
        <taxon>Tracheophyta</taxon>
        <taxon>Spermatophyta</taxon>
        <taxon>Magnoliopsida</taxon>
        <taxon>eudicotyledons</taxon>
        <taxon>Gunneridae</taxon>
        <taxon>Pentapetalae</taxon>
        <taxon>asterids</taxon>
        <taxon>Cornales</taxon>
        <taxon>Nyssaceae</taxon>
        <taxon>Nyssa</taxon>
    </lineage>
</organism>
<gene>
    <name evidence="2" type="ORF">F0562_022603</name>
</gene>
<sequence>MEKVVVTVVVCWLNWITDSVMAVVGFIDPVVSVFGGEVGNWDSNASYGTDCLTRGAMMMLRQCGAAENWGNWLYVCLVWLCCGAKKGTAAAAQNSSAATVVSSSSPVHTVGHRFDPSHQFDRSRV</sequence>
<dbReference type="Proteomes" id="UP000325577">
    <property type="component" value="Linkage Group LG11"/>
</dbReference>
<evidence type="ECO:0000313" key="2">
    <source>
        <dbReference type="EMBL" id="KAA8544591.1"/>
    </source>
</evidence>
<evidence type="ECO:0000256" key="1">
    <source>
        <dbReference type="SAM" id="MobiDB-lite"/>
    </source>
</evidence>
<reference evidence="2 3" key="1">
    <citation type="submission" date="2019-09" db="EMBL/GenBank/DDBJ databases">
        <title>A chromosome-level genome assembly of the Chinese tupelo Nyssa sinensis.</title>
        <authorList>
            <person name="Yang X."/>
            <person name="Kang M."/>
            <person name="Yang Y."/>
            <person name="Xiong H."/>
            <person name="Wang M."/>
            <person name="Zhang Z."/>
            <person name="Wang Z."/>
            <person name="Wu H."/>
            <person name="Ma T."/>
            <person name="Liu J."/>
            <person name="Xi Z."/>
        </authorList>
    </citation>
    <scope>NUCLEOTIDE SEQUENCE [LARGE SCALE GENOMIC DNA]</scope>
    <source>
        <strain evidence="2">J267</strain>
        <tissue evidence="2">Leaf</tissue>
    </source>
</reference>
<evidence type="ECO:0000313" key="3">
    <source>
        <dbReference type="Proteomes" id="UP000325577"/>
    </source>
</evidence>
<proteinExistence type="predicted"/>
<accession>A0A5J5BTL1</accession>
<feature type="region of interest" description="Disordered" evidence="1">
    <location>
        <begin position="106"/>
        <end position="125"/>
    </location>
</feature>
<keyword evidence="3" id="KW-1185">Reference proteome</keyword>
<dbReference type="AlphaFoldDB" id="A0A5J5BTL1"/>
<dbReference type="EMBL" id="CM018034">
    <property type="protein sequence ID" value="KAA8544591.1"/>
    <property type="molecule type" value="Genomic_DNA"/>
</dbReference>
<feature type="compositionally biased region" description="Basic and acidic residues" evidence="1">
    <location>
        <begin position="112"/>
        <end position="125"/>
    </location>
</feature>
<name>A0A5J5BTL1_9ASTE</name>